<keyword evidence="2" id="KW-0067">ATP-binding</keyword>
<name>A0A9D1YC35_9FIRM</name>
<evidence type="ECO:0000259" key="4">
    <source>
        <dbReference type="Pfam" id="PF08245"/>
    </source>
</evidence>
<reference evidence="6" key="1">
    <citation type="journal article" date="2021" name="PeerJ">
        <title>Extensive microbial diversity within the chicken gut microbiome revealed by metagenomics and culture.</title>
        <authorList>
            <person name="Gilroy R."/>
            <person name="Ravi A."/>
            <person name="Getino M."/>
            <person name="Pursley I."/>
            <person name="Horton D.L."/>
            <person name="Alikhan N.F."/>
            <person name="Baker D."/>
            <person name="Gharbi K."/>
            <person name="Hall N."/>
            <person name="Watson M."/>
            <person name="Adriaenssens E.M."/>
            <person name="Foster-Nyarko E."/>
            <person name="Jarju S."/>
            <person name="Secka A."/>
            <person name="Antonio M."/>
            <person name="Oren A."/>
            <person name="Chaudhuri R.R."/>
            <person name="La Ragione R."/>
            <person name="Hildebrand F."/>
            <person name="Pallen M.J."/>
        </authorList>
    </citation>
    <scope>NUCLEOTIDE SEQUENCE</scope>
    <source>
        <strain evidence="6">1282</strain>
    </source>
</reference>
<keyword evidence="3" id="KW-0472">Membrane</keyword>
<comment type="similarity">
    <text evidence="2">Belongs to the MurCDEF family. MurT subfamily.</text>
</comment>
<keyword evidence="2" id="KW-0961">Cell wall biogenesis/degradation</keyword>
<dbReference type="GO" id="GO:0008360">
    <property type="term" value="P:regulation of cell shape"/>
    <property type="evidence" value="ECO:0007669"/>
    <property type="project" value="UniProtKB-KW"/>
</dbReference>
<keyword evidence="2" id="KW-0479">Metal-binding</keyword>
<dbReference type="InterPro" id="IPR043703">
    <property type="entry name" value="Lipid_II_synth_MurT"/>
</dbReference>
<keyword evidence="2" id="KW-0862">Zinc</keyword>
<keyword evidence="3" id="KW-1133">Transmembrane helix</keyword>
<comment type="caution">
    <text evidence="6">The sequence shown here is derived from an EMBL/GenBank/DDBJ whole genome shotgun (WGS) entry which is preliminary data.</text>
</comment>
<comment type="function">
    <text evidence="2">The lipid II isoglutaminyl synthase complex catalyzes the formation of alpha-D-isoglutamine in the cell wall lipid II stem peptide. The MurT subunit catalyzes the ATP-dependent amidation of D-glutamate residue of lipid II, converting it to an isoglutamine residue.</text>
</comment>
<dbReference type="EMBL" id="DXDU01000055">
    <property type="protein sequence ID" value="HIY26207.1"/>
    <property type="molecule type" value="Genomic_DNA"/>
</dbReference>
<feature type="binding site" evidence="2">
    <location>
        <position position="261"/>
    </location>
    <ligand>
        <name>Zn(2+)</name>
        <dbReference type="ChEBI" id="CHEBI:29105"/>
    </ligand>
</feature>
<evidence type="ECO:0000256" key="1">
    <source>
        <dbReference type="ARBA" id="ARBA00004752"/>
    </source>
</evidence>
<reference evidence="6" key="2">
    <citation type="submission" date="2021-04" db="EMBL/GenBank/DDBJ databases">
        <authorList>
            <person name="Gilroy R."/>
        </authorList>
    </citation>
    <scope>NUCLEOTIDE SEQUENCE</scope>
    <source>
        <strain evidence="6">1282</strain>
    </source>
</reference>
<dbReference type="InterPro" id="IPR013564">
    <property type="entry name" value="MurT_C"/>
</dbReference>
<keyword evidence="2" id="KW-0573">Peptidoglycan synthesis</keyword>
<comment type="caution">
    <text evidence="2">Lacks conserved residue(s) required for the propagation of feature annotation.</text>
</comment>
<feature type="binding site" evidence="2">
    <location>
        <position position="242"/>
    </location>
    <ligand>
        <name>Zn(2+)</name>
        <dbReference type="ChEBI" id="CHEBI:29105"/>
    </ligand>
</feature>
<proteinExistence type="inferred from homology"/>
<feature type="transmembrane region" description="Helical" evidence="3">
    <location>
        <begin position="35"/>
        <end position="54"/>
    </location>
</feature>
<dbReference type="AlphaFoldDB" id="A0A9D1YC35"/>
<dbReference type="GO" id="GO:0009252">
    <property type="term" value="P:peptidoglycan biosynthetic process"/>
    <property type="evidence" value="ECO:0007669"/>
    <property type="project" value="UniProtKB-UniRule"/>
</dbReference>
<evidence type="ECO:0000256" key="3">
    <source>
        <dbReference type="SAM" id="Phobius"/>
    </source>
</evidence>
<evidence type="ECO:0000313" key="6">
    <source>
        <dbReference type="EMBL" id="HIY26207.1"/>
    </source>
</evidence>
<keyword evidence="2" id="KW-0436">Ligase</keyword>
<dbReference type="HAMAP" id="MF_02214">
    <property type="entry name" value="Lipid_II_synth_MurT"/>
    <property type="match status" value="1"/>
</dbReference>
<dbReference type="SUPFAM" id="SSF53623">
    <property type="entry name" value="MurD-like peptide ligases, catalytic domain"/>
    <property type="match status" value="1"/>
</dbReference>
<dbReference type="InterPro" id="IPR013221">
    <property type="entry name" value="Mur_ligase_cen"/>
</dbReference>
<dbReference type="GO" id="GO:0005524">
    <property type="term" value="F:ATP binding"/>
    <property type="evidence" value="ECO:0007669"/>
    <property type="project" value="UniProtKB-UniRule"/>
</dbReference>
<dbReference type="GO" id="GO:0071555">
    <property type="term" value="P:cell wall organization"/>
    <property type="evidence" value="ECO:0007669"/>
    <property type="project" value="UniProtKB-KW"/>
</dbReference>
<accession>A0A9D1YC35</accession>
<evidence type="ECO:0000313" key="7">
    <source>
        <dbReference type="Proteomes" id="UP000823915"/>
    </source>
</evidence>
<dbReference type="GO" id="GO:0140282">
    <property type="term" value="F:carbon-nitrogen ligase activity on lipid II"/>
    <property type="evidence" value="ECO:0007669"/>
    <property type="project" value="UniProtKB-UniRule"/>
</dbReference>
<feature type="domain" description="Lipid II isoglutaminyl synthase (glutamine-hydrolyzing) subunit MurT C-terminal" evidence="5">
    <location>
        <begin position="358"/>
        <end position="463"/>
    </location>
</feature>
<dbReference type="Gene3D" id="3.40.1190.10">
    <property type="entry name" value="Mur-like, catalytic domain"/>
    <property type="match status" value="1"/>
</dbReference>
<gene>
    <name evidence="2" type="primary">murT</name>
    <name evidence="6" type="ORF">H9838_03430</name>
</gene>
<evidence type="ECO:0000256" key="2">
    <source>
        <dbReference type="HAMAP-Rule" id="MF_02214"/>
    </source>
</evidence>
<protein>
    <recommendedName>
        <fullName evidence="2">Lipid II isoglutaminyl synthase (glutamine-hydrolyzing) subunit MurT</fullName>
        <ecNumber evidence="2">6.3.5.13</ecNumber>
    </recommendedName>
</protein>
<keyword evidence="2" id="KW-0133">Cell shape</keyword>
<dbReference type="GO" id="GO:0016881">
    <property type="term" value="F:acid-amino acid ligase activity"/>
    <property type="evidence" value="ECO:0007669"/>
    <property type="project" value="InterPro"/>
</dbReference>
<dbReference type="GO" id="GO:0008270">
    <property type="term" value="F:zinc ion binding"/>
    <property type="evidence" value="ECO:0007669"/>
    <property type="project" value="UniProtKB-UniRule"/>
</dbReference>
<dbReference type="PANTHER" id="PTHR23135:SF7">
    <property type="entry name" value="LIPID II ISOGLUTAMINYL SYNTHASE (GLUTAMINE-HYDROLYZING) SUBUNIT MURT"/>
    <property type="match status" value="1"/>
</dbReference>
<dbReference type="Pfam" id="PF08353">
    <property type="entry name" value="MurT_C"/>
    <property type="match status" value="1"/>
</dbReference>
<feature type="binding site" evidence="2">
    <location>
        <position position="264"/>
    </location>
    <ligand>
        <name>Zn(2+)</name>
        <dbReference type="ChEBI" id="CHEBI:29105"/>
    </ligand>
</feature>
<dbReference type="InterPro" id="IPR036565">
    <property type="entry name" value="Mur-like_cat_sf"/>
</dbReference>
<comment type="catalytic activity">
    <reaction evidence="2">
        <text>beta-D-GlcNAc-(1-&gt;4)-Mur2Ac(oyl-L-Ala-gamma-D-Glu-L-Lys-D-Ala-D-Ala)-di-trans,octa-cis-undecaprenyl diphosphate + ATP = beta-D-GlcNAc-(1-&gt;4)-Mur2Ac(oyl-L-Ala-gamma-D-O-P-Glu-L-Lys-D-Ala-D-Ala)-di-trans,octa-cis-undecaprenyl diphosphate + ADP</text>
        <dbReference type="Rhea" id="RHEA:59488"/>
        <dbReference type="ChEBI" id="CHEBI:30616"/>
        <dbReference type="ChEBI" id="CHEBI:60033"/>
        <dbReference type="ChEBI" id="CHEBI:143132"/>
        <dbReference type="ChEBI" id="CHEBI:456216"/>
    </reaction>
</comment>
<keyword evidence="3" id="KW-0812">Transmembrane</keyword>
<evidence type="ECO:0000259" key="5">
    <source>
        <dbReference type="Pfam" id="PF08353"/>
    </source>
</evidence>
<keyword evidence="2" id="KW-0547">Nucleotide-binding</keyword>
<comment type="pathway">
    <text evidence="1 2">Cell wall biogenesis; peptidoglycan biosynthesis.</text>
</comment>
<feature type="binding site" evidence="2">
    <location>
        <position position="239"/>
    </location>
    <ligand>
        <name>Zn(2+)</name>
        <dbReference type="ChEBI" id="CHEBI:29105"/>
    </ligand>
</feature>
<comment type="catalytic activity">
    <reaction evidence="2">
        <text>beta-D-GlcNAc-(1-&gt;4)-Mur2Ac(oyl-L-Ala-gamma-D-O-P-Glu-L-Lys-D-Ala-D-Ala)-di-trans,octa-cis-undecaprenyl diphosphate + NH4(+) = beta-D-GlcNAc-(1-&gt;4)-Mur2Ac(oyl-L-Ala-D-isoglutaminyl-L-Lys-D-Ala-D-Ala)-di-trans,octa-cis-undecaprenyl diphosphate + phosphate + H(+)</text>
        <dbReference type="Rhea" id="RHEA:57932"/>
        <dbReference type="ChEBI" id="CHEBI:15378"/>
        <dbReference type="ChEBI" id="CHEBI:28938"/>
        <dbReference type="ChEBI" id="CHEBI:43474"/>
        <dbReference type="ChEBI" id="CHEBI:62233"/>
        <dbReference type="ChEBI" id="CHEBI:143132"/>
    </reaction>
</comment>
<dbReference type="Proteomes" id="UP000823915">
    <property type="component" value="Unassembled WGS sequence"/>
</dbReference>
<dbReference type="EC" id="6.3.5.13" evidence="2"/>
<dbReference type="Pfam" id="PF08245">
    <property type="entry name" value="Mur_ligase_M"/>
    <property type="match status" value="1"/>
</dbReference>
<feature type="domain" description="Mur ligase central" evidence="4">
    <location>
        <begin position="86"/>
        <end position="205"/>
    </location>
</feature>
<organism evidence="6 7">
    <name type="scientific">Candidatus Acutalibacter pullistercoris</name>
    <dbReference type="NCBI Taxonomy" id="2838418"/>
    <lineage>
        <taxon>Bacteria</taxon>
        <taxon>Bacillati</taxon>
        <taxon>Bacillota</taxon>
        <taxon>Clostridia</taxon>
        <taxon>Eubacteriales</taxon>
        <taxon>Acutalibacteraceae</taxon>
        <taxon>Acutalibacter</taxon>
    </lineage>
</organism>
<dbReference type="PANTHER" id="PTHR23135">
    <property type="entry name" value="MUR LIGASE FAMILY MEMBER"/>
    <property type="match status" value="1"/>
</dbReference>
<sequence length="495" mass="55289">MVRKHAILRGVNDILVRAVCRDLKERSGKTMKRNLRFYFALFFAKGTALVLKLIGRKGTSMPGSWAIILCPDFLGRMPRPRRVIGITGTNGKTTVANLVEDALSHCGYDYVCNRSGTNVATGVASSLIANSTFFGKPKKDLAVFELDERSSPRILPYLKPDLLLCTNLFRDSYKRNAHMEFIVDILNQYIPKDTRLVLNADDLVCAGLCPENQRVYFSIDKQPGERAECHNIVQDVTACPRCGAKLQWEFLRYHHIGRGKCPQCGFASPQAQYRVLSLDPQANRMAVSVKGEELSFPLPSQSVINVYNSLSAIAFLSEFGLTPQQIAQAMEKLSISQTRYSEEEVGGRKVILHLAKGQNPIACSRAFENVRDYPGKKAVILFLDDYFDAAHSVENTAWYYDTDFEFLNDPSVCQIIAAGARHWDVYLRLLLAGVPEEKIAHFASVEDAAGAVEPGPIDDVFILYDVYTITLAQRTGEKVERLLAAAPEKEEPHEN</sequence>
<comment type="catalytic activity">
    <reaction evidence="2">
        <text>beta-D-GlcNAc-(1-&gt;4)-Mur2Ac(oyl-L-Ala-gamma-D-Glu-L-Lys-D-Ala-D-Ala)-di-trans,octa-cis-undecaprenyl diphosphate + L-glutamine + ATP + H2O = beta-D-GlcNAc-(1-&gt;4)-Mur2Ac(oyl-L-Ala-D-isoglutaminyl-L-Lys-D-Ala-D-Ala)-di-trans,octa-cis-undecaprenyl diphosphate + L-glutamate + ADP + phosphate + H(+)</text>
        <dbReference type="Rhea" id="RHEA:57928"/>
        <dbReference type="ChEBI" id="CHEBI:15377"/>
        <dbReference type="ChEBI" id="CHEBI:15378"/>
        <dbReference type="ChEBI" id="CHEBI:29985"/>
        <dbReference type="ChEBI" id="CHEBI:30616"/>
        <dbReference type="ChEBI" id="CHEBI:43474"/>
        <dbReference type="ChEBI" id="CHEBI:58359"/>
        <dbReference type="ChEBI" id="CHEBI:60033"/>
        <dbReference type="ChEBI" id="CHEBI:62233"/>
        <dbReference type="ChEBI" id="CHEBI:456216"/>
        <dbReference type="EC" id="6.3.5.13"/>
    </reaction>
</comment>
<comment type="subunit">
    <text evidence="2">Forms a heterodimer with GatD.</text>
</comment>